<dbReference type="EMBL" id="PHIG01000052">
    <property type="protein sequence ID" value="PJK27941.1"/>
    <property type="molecule type" value="Genomic_DNA"/>
</dbReference>
<dbReference type="SMART" id="SM00822">
    <property type="entry name" value="PKS_KR"/>
    <property type="match status" value="1"/>
</dbReference>
<keyword evidence="5" id="KW-1185">Reference proteome</keyword>
<evidence type="ECO:0000256" key="2">
    <source>
        <dbReference type="ARBA" id="ARBA00023277"/>
    </source>
</evidence>
<dbReference type="InterPro" id="IPR050005">
    <property type="entry name" value="DenD"/>
</dbReference>
<dbReference type="InterPro" id="IPR057326">
    <property type="entry name" value="KR_dom"/>
</dbReference>
<dbReference type="NCBIfam" id="NF043036">
    <property type="entry name" value="ErythonDh"/>
    <property type="match status" value="1"/>
</dbReference>
<dbReference type="InterPro" id="IPR036291">
    <property type="entry name" value="NAD(P)-bd_dom_sf"/>
</dbReference>
<accession>A0A2M9FWV6</accession>
<dbReference type="Pfam" id="PF01370">
    <property type="entry name" value="Epimerase"/>
    <property type="match status" value="1"/>
</dbReference>
<evidence type="ECO:0000256" key="1">
    <source>
        <dbReference type="ARBA" id="ARBA00022857"/>
    </source>
</evidence>
<dbReference type="Proteomes" id="UP000229498">
    <property type="component" value="Unassembled WGS sequence"/>
</dbReference>
<name>A0A2M9FWV6_9PROT</name>
<reference evidence="4 5" key="1">
    <citation type="submission" date="2017-11" db="EMBL/GenBank/DDBJ databases">
        <title>Draft genome sequence of Rhizobiales bacterium SY3-13.</title>
        <authorList>
            <person name="Sun C."/>
        </authorList>
    </citation>
    <scope>NUCLEOTIDE SEQUENCE [LARGE SCALE GENOMIC DNA]</scope>
    <source>
        <strain evidence="4 5">SY3-13</strain>
    </source>
</reference>
<evidence type="ECO:0000259" key="3">
    <source>
        <dbReference type="SMART" id="SM00822"/>
    </source>
</evidence>
<evidence type="ECO:0000313" key="5">
    <source>
        <dbReference type="Proteomes" id="UP000229498"/>
    </source>
</evidence>
<dbReference type="SUPFAM" id="SSF51735">
    <property type="entry name" value="NAD(P)-binding Rossmann-fold domains"/>
    <property type="match status" value="1"/>
</dbReference>
<evidence type="ECO:0000313" key="4">
    <source>
        <dbReference type="EMBL" id="PJK27941.1"/>
    </source>
</evidence>
<dbReference type="OrthoDB" id="9801056at2"/>
<protein>
    <submittedName>
        <fullName evidence="4">NAD-dependent epimerase</fullName>
    </submittedName>
</protein>
<dbReference type="PANTHER" id="PTHR43103:SF3">
    <property type="entry name" value="ADP-L-GLYCERO-D-MANNO-HEPTOSE-6-EPIMERASE"/>
    <property type="match status" value="1"/>
</dbReference>
<gene>
    <name evidence="4" type="ORF">CVT23_19595</name>
</gene>
<proteinExistence type="predicted"/>
<dbReference type="RefSeq" id="WP_109794878.1">
    <property type="nucleotide sequence ID" value="NZ_PHIG01000052.1"/>
</dbReference>
<sequence>MKVVITGGAGFIGRRLARRILEKGSLAGPDGKPAAVTRLVLFDMAEAGGFDDHRVETVSGDVADRATVDRLIGDDTASIFHLAAIVSAQAEEDYDLGMRINLDGTRNVLEAARALPQTPRLVFASSVAVYGGADLPEVVTDATPVTPLTSYGAAKACGEQLVSDMSRKGYVDGRSLRLPTIAVRTGRPNRAASTWVSSMIREPLCGEDMTVPVTADSAMSLLSPRRVVDAFITAHETPAERIGDWRSMVLSGITVTAGEIAEAVERNRGNRKVGEIRFAPDPAIQRIVDGWPRGTRGERAEALGIAADGSIDEIVRHFIEDDLDNQMQGIF</sequence>
<comment type="caution">
    <text evidence="4">The sequence shown here is derived from an EMBL/GenBank/DDBJ whole genome shotgun (WGS) entry which is preliminary data.</text>
</comment>
<dbReference type="PANTHER" id="PTHR43103">
    <property type="entry name" value="NUCLEOSIDE-DIPHOSPHATE-SUGAR EPIMERASE"/>
    <property type="match status" value="1"/>
</dbReference>
<dbReference type="Gene3D" id="3.40.50.720">
    <property type="entry name" value="NAD(P)-binding Rossmann-like Domain"/>
    <property type="match status" value="1"/>
</dbReference>
<dbReference type="InterPro" id="IPR001509">
    <property type="entry name" value="Epimerase_deHydtase"/>
</dbReference>
<dbReference type="AlphaFoldDB" id="A0A2M9FWV6"/>
<keyword evidence="2" id="KW-0119">Carbohydrate metabolism</keyword>
<dbReference type="Gene3D" id="3.90.25.10">
    <property type="entry name" value="UDP-galactose 4-epimerase, domain 1"/>
    <property type="match status" value="1"/>
</dbReference>
<dbReference type="GO" id="GO:0016491">
    <property type="term" value="F:oxidoreductase activity"/>
    <property type="evidence" value="ECO:0007669"/>
    <property type="project" value="InterPro"/>
</dbReference>
<feature type="domain" description="Ketoreductase" evidence="3">
    <location>
        <begin position="1"/>
        <end position="148"/>
    </location>
</feature>
<keyword evidence="1" id="KW-0521">NADP</keyword>
<organism evidence="4 5">
    <name type="scientific">Minwuia thermotolerans</name>
    <dbReference type="NCBI Taxonomy" id="2056226"/>
    <lineage>
        <taxon>Bacteria</taxon>
        <taxon>Pseudomonadati</taxon>
        <taxon>Pseudomonadota</taxon>
        <taxon>Alphaproteobacteria</taxon>
        <taxon>Minwuiales</taxon>
        <taxon>Minwuiaceae</taxon>
        <taxon>Minwuia</taxon>
    </lineage>
</organism>